<name>X1K3W9_9ZZZZ</name>
<sequence>MKATLSEITPIVAMVIIAVILITCIANDINHGIIYSGIAVISGLGGYTLGRVRTEKVYQKIQKPPNNSKGNPS</sequence>
<accession>X1K3W9</accession>
<evidence type="ECO:0000256" key="1">
    <source>
        <dbReference type="SAM" id="Phobius"/>
    </source>
</evidence>
<keyword evidence="1" id="KW-1133">Transmembrane helix</keyword>
<organism evidence="2">
    <name type="scientific">marine sediment metagenome</name>
    <dbReference type="NCBI Taxonomy" id="412755"/>
    <lineage>
        <taxon>unclassified sequences</taxon>
        <taxon>metagenomes</taxon>
        <taxon>ecological metagenomes</taxon>
    </lineage>
</organism>
<evidence type="ECO:0000313" key="2">
    <source>
        <dbReference type="EMBL" id="GAI01712.1"/>
    </source>
</evidence>
<gene>
    <name evidence="2" type="ORF">S06H3_02493</name>
</gene>
<reference evidence="2" key="1">
    <citation type="journal article" date="2014" name="Front. Microbiol.">
        <title>High frequency of phylogenetically diverse reductive dehalogenase-homologous genes in deep subseafloor sedimentary metagenomes.</title>
        <authorList>
            <person name="Kawai M."/>
            <person name="Futagami T."/>
            <person name="Toyoda A."/>
            <person name="Takaki Y."/>
            <person name="Nishi S."/>
            <person name="Hori S."/>
            <person name="Arai W."/>
            <person name="Tsubouchi T."/>
            <person name="Morono Y."/>
            <person name="Uchiyama I."/>
            <person name="Ito T."/>
            <person name="Fujiyama A."/>
            <person name="Inagaki F."/>
            <person name="Takami H."/>
        </authorList>
    </citation>
    <scope>NUCLEOTIDE SEQUENCE</scope>
    <source>
        <strain evidence="2">Expedition CK06-06</strain>
    </source>
</reference>
<comment type="caution">
    <text evidence="2">The sequence shown here is derived from an EMBL/GenBank/DDBJ whole genome shotgun (WGS) entry which is preliminary data.</text>
</comment>
<feature type="transmembrane region" description="Helical" evidence="1">
    <location>
        <begin position="7"/>
        <end position="26"/>
    </location>
</feature>
<dbReference type="EMBL" id="BARV01000737">
    <property type="protein sequence ID" value="GAI01712.1"/>
    <property type="molecule type" value="Genomic_DNA"/>
</dbReference>
<dbReference type="AlphaFoldDB" id="X1K3W9"/>
<protein>
    <submittedName>
        <fullName evidence="2">Uncharacterized protein</fullName>
    </submittedName>
</protein>
<keyword evidence="1" id="KW-0812">Transmembrane</keyword>
<feature type="transmembrane region" description="Helical" evidence="1">
    <location>
        <begin position="32"/>
        <end position="50"/>
    </location>
</feature>
<keyword evidence="1" id="KW-0472">Membrane</keyword>
<proteinExistence type="predicted"/>